<dbReference type="Pfam" id="PF07715">
    <property type="entry name" value="Plug"/>
    <property type="match status" value="1"/>
</dbReference>
<dbReference type="InterPro" id="IPR037066">
    <property type="entry name" value="Plug_dom_sf"/>
</dbReference>
<protein>
    <recommendedName>
        <fullName evidence="1">TonB-dependent receptor plug domain-containing protein</fullName>
    </recommendedName>
</protein>
<dbReference type="SUPFAM" id="SSF56935">
    <property type="entry name" value="Porins"/>
    <property type="match status" value="1"/>
</dbReference>
<gene>
    <name evidence="2" type="ORF">METZ01_LOCUS487969</name>
</gene>
<organism evidence="2">
    <name type="scientific">marine metagenome</name>
    <dbReference type="NCBI Taxonomy" id="408172"/>
    <lineage>
        <taxon>unclassified sequences</taxon>
        <taxon>metagenomes</taxon>
        <taxon>ecological metagenomes</taxon>
    </lineage>
</organism>
<evidence type="ECO:0000259" key="1">
    <source>
        <dbReference type="Pfam" id="PF07715"/>
    </source>
</evidence>
<evidence type="ECO:0000313" key="2">
    <source>
        <dbReference type="EMBL" id="SVE35115.1"/>
    </source>
</evidence>
<name>A0A383CTB6_9ZZZZ</name>
<dbReference type="PROSITE" id="PS52016">
    <property type="entry name" value="TONB_DEPENDENT_REC_3"/>
    <property type="match status" value="1"/>
</dbReference>
<dbReference type="Gene3D" id="2.170.130.10">
    <property type="entry name" value="TonB-dependent receptor, plug domain"/>
    <property type="match status" value="1"/>
</dbReference>
<dbReference type="AlphaFoldDB" id="A0A383CTB6"/>
<sequence>MVLWLLSAIYAFAGGTIEFEEITVTPGQFTIQEGTRSALSLSTREVGLYPLIDNDIMRAAQIFPGVVSNDFSARFSVRGSEKDEILVRLDGMELFDPYHLQDFGGAVSIIDLGLISRADLLMGGFPAEFG</sequence>
<dbReference type="EMBL" id="UINC01211281">
    <property type="protein sequence ID" value="SVE35115.1"/>
    <property type="molecule type" value="Genomic_DNA"/>
</dbReference>
<accession>A0A383CTB6</accession>
<feature type="domain" description="TonB-dependent receptor plug" evidence="1">
    <location>
        <begin position="53"/>
        <end position="130"/>
    </location>
</feature>
<proteinExistence type="predicted"/>
<dbReference type="InterPro" id="IPR039426">
    <property type="entry name" value="TonB-dep_rcpt-like"/>
</dbReference>
<feature type="non-terminal residue" evidence="2">
    <location>
        <position position="130"/>
    </location>
</feature>
<reference evidence="2" key="1">
    <citation type="submission" date="2018-05" db="EMBL/GenBank/DDBJ databases">
        <authorList>
            <person name="Lanie J.A."/>
            <person name="Ng W.-L."/>
            <person name="Kazmierczak K.M."/>
            <person name="Andrzejewski T.M."/>
            <person name="Davidsen T.M."/>
            <person name="Wayne K.J."/>
            <person name="Tettelin H."/>
            <person name="Glass J.I."/>
            <person name="Rusch D."/>
            <person name="Podicherti R."/>
            <person name="Tsui H.-C.T."/>
            <person name="Winkler M.E."/>
        </authorList>
    </citation>
    <scope>NUCLEOTIDE SEQUENCE</scope>
</reference>
<dbReference type="InterPro" id="IPR012910">
    <property type="entry name" value="Plug_dom"/>
</dbReference>